<gene>
    <name evidence="5" type="ORF">HND93_29075</name>
</gene>
<protein>
    <submittedName>
        <fullName evidence="5">Extracellular solute-binding protein</fullName>
    </submittedName>
</protein>
<comment type="subcellular location">
    <subcellularLocation>
        <location evidence="1">Periplasm</location>
    </subcellularLocation>
</comment>
<keyword evidence="2" id="KW-0813">Transport</keyword>
<accession>A0ABX2TI96</accession>
<keyword evidence="6" id="KW-1185">Reference proteome</keyword>
<dbReference type="PANTHER" id="PTHR30222:SF12">
    <property type="entry name" value="NORSPERMIDINE SENSOR"/>
    <property type="match status" value="1"/>
</dbReference>
<name>A0ABX2TI96_9PROT</name>
<dbReference type="PANTHER" id="PTHR30222">
    <property type="entry name" value="SPERMIDINE/PUTRESCINE-BINDING PERIPLASMIC PROTEIN"/>
    <property type="match status" value="1"/>
</dbReference>
<sequence>MMASLRCVFAAIAVIVPGGILSQAVAGDLRVLAWEGYLAPLVVERFEAETGHRVTVDTFLSVSEQKRRLAERPGTYDIAMPPDYEVPGMAARGELEAIEAERLPGYANILDGWRSPPYDRRNAYSVPFHWGTTSLVVDTAVYAGTERSIRLLFDPPPELKDRTGFLVGAEETLRLALLWLGLPQCTSDRAQLQRAIDLVRPMIHKERVYSIADSVDVLSSGRIGIGIAWNGDALRARERRPSLRYIYPEEGLIIWSDALVVPTGAPNRDVALQFIDFMLRPGIAALQSNFTRYANTIRGSDALLDPALMEAPEVVIPSDVAIRFFRSCDSGQLSVYAELWDPLLRDLGR</sequence>
<evidence type="ECO:0000256" key="4">
    <source>
        <dbReference type="ARBA" id="ARBA00022764"/>
    </source>
</evidence>
<evidence type="ECO:0000256" key="1">
    <source>
        <dbReference type="ARBA" id="ARBA00004418"/>
    </source>
</evidence>
<dbReference type="InterPro" id="IPR001188">
    <property type="entry name" value="Sperm_putr-bd"/>
</dbReference>
<comment type="caution">
    <text evidence="5">The sequence shown here is derived from an EMBL/GenBank/DDBJ whole genome shotgun (WGS) entry which is preliminary data.</text>
</comment>
<evidence type="ECO:0000313" key="6">
    <source>
        <dbReference type="Proteomes" id="UP000584642"/>
    </source>
</evidence>
<keyword evidence="4" id="KW-0574">Periplasm</keyword>
<keyword evidence="3" id="KW-0732">Signal</keyword>
<evidence type="ECO:0000256" key="3">
    <source>
        <dbReference type="ARBA" id="ARBA00022729"/>
    </source>
</evidence>
<dbReference type="Pfam" id="PF13416">
    <property type="entry name" value="SBP_bac_8"/>
    <property type="match status" value="1"/>
</dbReference>
<dbReference type="SUPFAM" id="SSF53850">
    <property type="entry name" value="Periplasmic binding protein-like II"/>
    <property type="match status" value="1"/>
</dbReference>
<proteinExistence type="predicted"/>
<reference evidence="5 6" key="1">
    <citation type="submission" date="2020-05" db="EMBL/GenBank/DDBJ databases">
        <title>Azospirillum oleiclasticum sp. nov, a nitrogen-fixing and heavy crude oil-emulsifying bacterium isolated from the crude oil of Yumen Oilfield.</title>
        <authorList>
            <person name="Wu D."/>
            <person name="Cai M."/>
            <person name="Zhang X."/>
        </authorList>
    </citation>
    <scope>NUCLEOTIDE SEQUENCE [LARGE SCALE GENOMIC DNA]</scope>
    <source>
        <strain evidence="5 6">ROY-1-1-2</strain>
    </source>
</reference>
<dbReference type="InterPro" id="IPR006059">
    <property type="entry name" value="SBP"/>
</dbReference>
<organism evidence="5 6">
    <name type="scientific">Azospirillum oleiclasticum</name>
    <dbReference type="NCBI Taxonomy" id="2735135"/>
    <lineage>
        <taxon>Bacteria</taxon>
        <taxon>Pseudomonadati</taxon>
        <taxon>Pseudomonadota</taxon>
        <taxon>Alphaproteobacteria</taxon>
        <taxon>Rhodospirillales</taxon>
        <taxon>Azospirillaceae</taxon>
        <taxon>Azospirillum</taxon>
    </lineage>
</organism>
<evidence type="ECO:0000256" key="2">
    <source>
        <dbReference type="ARBA" id="ARBA00022448"/>
    </source>
</evidence>
<dbReference type="EMBL" id="JABFDB010000031">
    <property type="protein sequence ID" value="NYZ23772.1"/>
    <property type="molecule type" value="Genomic_DNA"/>
</dbReference>
<evidence type="ECO:0000313" key="5">
    <source>
        <dbReference type="EMBL" id="NYZ23772.1"/>
    </source>
</evidence>
<dbReference type="RefSeq" id="WP_180285546.1">
    <property type="nucleotide sequence ID" value="NZ_JABFDB010000031.1"/>
</dbReference>
<dbReference type="Gene3D" id="3.40.190.10">
    <property type="entry name" value="Periplasmic binding protein-like II"/>
    <property type="match status" value="2"/>
</dbReference>
<dbReference type="PRINTS" id="PR00909">
    <property type="entry name" value="SPERMDNBNDNG"/>
</dbReference>
<dbReference type="Proteomes" id="UP000584642">
    <property type="component" value="Unassembled WGS sequence"/>
</dbReference>